<evidence type="ECO:0008006" key="4">
    <source>
        <dbReference type="Google" id="ProtNLM"/>
    </source>
</evidence>
<gene>
    <name evidence="2" type="ORF">K504DRAFT_445407</name>
</gene>
<name>A0A6G1KNL5_9PLEO</name>
<protein>
    <recommendedName>
        <fullName evidence="4">Arrestin-like N-terminal domain-containing protein</fullName>
    </recommendedName>
</protein>
<dbReference type="Proteomes" id="UP000799428">
    <property type="component" value="Unassembled WGS sequence"/>
</dbReference>
<reference evidence="2" key="1">
    <citation type="journal article" date="2020" name="Stud. Mycol.">
        <title>101 Dothideomycetes genomes: a test case for predicting lifestyles and emergence of pathogens.</title>
        <authorList>
            <person name="Haridas S."/>
            <person name="Albert R."/>
            <person name="Binder M."/>
            <person name="Bloem J."/>
            <person name="Labutti K."/>
            <person name="Salamov A."/>
            <person name="Andreopoulos B."/>
            <person name="Baker S."/>
            <person name="Barry K."/>
            <person name="Bills G."/>
            <person name="Bluhm B."/>
            <person name="Cannon C."/>
            <person name="Castanera R."/>
            <person name="Culley D."/>
            <person name="Daum C."/>
            <person name="Ezra D."/>
            <person name="Gonzalez J."/>
            <person name="Henrissat B."/>
            <person name="Kuo A."/>
            <person name="Liang C."/>
            <person name="Lipzen A."/>
            <person name="Lutzoni F."/>
            <person name="Magnuson J."/>
            <person name="Mondo S."/>
            <person name="Nolan M."/>
            <person name="Ohm R."/>
            <person name="Pangilinan J."/>
            <person name="Park H.-J."/>
            <person name="Ramirez L."/>
            <person name="Alfaro M."/>
            <person name="Sun H."/>
            <person name="Tritt A."/>
            <person name="Yoshinaga Y."/>
            <person name="Zwiers L.-H."/>
            <person name="Turgeon B."/>
            <person name="Goodwin S."/>
            <person name="Spatafora J."/>
            <person name="Crous P."/>
            <person name="Grigoriev I."/>
        </authorList>
    </citation>
    <scope>NUCLEOTIDE SEQUENCE</scope>
    <source>
        <strain evidence="2">CBS 279.74</strain>
    </source>
</reference>
<evidence type="ECO:0000313" key="2">
    <source>
        <dbReference type="EMBL" id="KAF2714400.1"/>
    </source>
</evidence>
<dbReference type="OrthoDB" id="2333384at2759"/>
<organism evidence="2 3">
    <name type="scientific">Pleomassaria siparia CBS 279.74</name>
    <dbReference type="NCBI Taxonomy" id="1314801"/>
    <lineage>
        <taxon>Eukaryota</taxon>
        <taxon>Fungi</taxon>
        <taxon>Dikarya</taxon>
        <taxon>Ascomycota</taxon>
        <taxon>Pezizomycotina</taxon>
        <taxon>Dothideomycetes</taxon>
        <taxon>Pleosporomycetidae</taxon>
        <taxon>Pleosporales</taxon>
        <taxon>Pleomassariaceae</taxon>
        <taxon>Pleomassaria</taxon>
    </lineage>
</organism>
<evidence type="ECO:0000256" key="1">
    <source>
        <dbReference type="SAM" id="MobiDB-lite"/>
    </source>
</evidence>
<feature type="compositionally biased region" description="Low complexity" evidence="1">
    <location>
        <begin position="418"/>
        <end position="433"/>
    </location>
</feature>
<evidence type="ECO:0000313" key="3">
    <source>
        <dbReference type="Proteomes" id="UP000799428"/>
    </source>
</evidence>
<dbReference type="InterPro" id="IPR014752">
    <property type="entry name" value="Arrestin-like_C"/>
</dbReference>
<dbReference type="AlphaFoldDB" id="A0A6G1KNL5"/>
<sequence length="433" mass="48508">MPQIFRAQYPYAYNHELGPIFIILRPADRRKTFTCGEKIKGRVRVKTFTRASNVTISFIGRTACSKDEDSTMLFSFTNILFSDPEGIAYQAGGSFPLSTNVPMAFSPTSPTHVDFPFEFSFPERVEAYPEEINNGAYGESESFESRPGFLLPPTLWAQNGSAKVEYYLEAHLPETQKFFSGKMKVRHHIQFSPSAVVDPYLEVLAPLKPSSDVLVRQLTHSLESSENRGRLARLKNTMRSEQETLATFSVNISVPGEIRVGETIPFKIWLRHLNQREDALGPPVVSLRCVVVKAQMHILARVPLADSEHGSSTAENINIATAQFKKPILMFDGMTLGGMLPSIALDKKYLPDFKSYGVSVTHDLKVRLVIECGGKMLGVDFKRENVVFLPMRREGEAEEVLDLPLYEEDDGHRDGTGEAPAYMEEEMPPAYTA</sequence>
<accession>A0A6G1KNL5</accession>
<dbReference type="EMBL" id="MU005764">
    <property type="protein sequence ID" value="KAF2714400.1"/>
    <property type="molecule type" value="Genomic_DNA"/>
</dbReference>
<feature type="region of interest" description="Disordered" evidence="1">
    <location>
        <begin position="405"/>
        <end position="433"/>
    </location>
</feature>
<dbReference type="Gene3D" id="2.60.40.640">
    <property type="match status" value="1"/>
</dbReference>
<proteinExistence type="predicted"/>
<keyword evidence="3" id="KW-1185">Reference proteome</keyword>